<dbReference type="AlphaFoldDB" id="A0A4Y2EW86"/>
<reference evidence="1 2" key="1">
    <citation type="journal article" date="2019" name="Sci. Rep.">
        <title>Orb-weaving spider Araneus ventricosus genome elucidates the spidroin gene catalogue.</title>
        <authorList>
            <person name="Kono N."/>
            <person name="Nakamura H."/>
            <person name="Ohtoshi R."/>
            <person name="Moran D.A.P."/>
            <person name="Shinohara A."/>
            <person name="Yoshida Y."/>
            <person name="Fujiwara M."/>
            <person name="Mori M."/>
            <person name="Tomita M."/>
            <person name="Arakawa K."/>
        </authorList>
    </citation>
    <scope>NUCLEOTIDE SEQUENCE [LARGE SCALE GENOMIC DNA]</scope>
</reference>
<evidence type="ECO:0000313" key="1">
    <source>
        <dbReference type="EMBL" id="GBM32549.1"/>
    </source>
</evidence>
<dbReference type="EMBL" id="BGPR01000711">
    <property type="protein sequence ID" value="GBM32549.1"/>
    <property type="molecule type" value="Genomic_DNA"/>
</dbReference>
<protein>
    <submittedName>
        <fullName evidence="1">Uncharacterized protein</fullName>
    </submittedName>
</protein>
<comment type="caution">
    <text evidence="1">The sequence shown here is derived from an EMBL/GenBank/DDBJ whole genome shotgun (WGS) entry which is preliminary data.</text>
</comment>
<accession>A0A4Y2EW86</accession>
<sequence length="97" mass="11381">MREIEKRRNEFIYGAANVNSREALRTYGELFTDRTTSRVFIVYEIPVESEEDIGFRIEVAFAAVLNKLGVYEKIRPFLHRLGEMCFEIPAQDTENFL</sequence>
<keyword evidence="2" id="KW-1185">Reference proteome</keyword>
<organism evidence="1 2">
    <name type="scientific">Araneus ventricosus</name>
    <name type="common">Orbweaver spider</name>
    <name type="synonym">Epeira ventricosa</name>
    <dbReference type="NCBI Taxonomy" id="182803"/>
    <lineage>
        <taxon>Eukaryota</taxon>
        <taxon>Metazoa</taxon>
        <taxon>Ecdysozoa</taxon>
        <taxon>Arthropoda</taxon>
        <taxon>Chelicerata</taxon>
        <taxon>Arachnida</taxon>
        <taxon>Araneae</taxon>
        <taxon>Araneomorphae</taxon>
        <taxon>Entelegynae</taxon>
        <taxon>Araneoidea</taxon>
        <taxon>Araneidae</taxon>
        <taxon>Araneus</taxon>
    </lineage>
</organism>
<proteinExistence type="predicted"/>
<dbReference type="Proteomes" id="UP000499080">
    <property type="component" value="Unassembled WGS sequence"/>
</dbReference>
<gene>
    <name evidence="1" type="ORF">AVEN_187104_1</name>
</gene>
<name>A0A4Y2EW86_ARAVE</name>
<evidence type="ECO:0000313" key="2">
    <source>
        <dbReference type="Proteomes" id="UP000499080"/>
    </source>
</evidence>